<dbReference type="UniPathway" id="UPA00051">
    <property type="reaction ID" value="UER00081"/>
</dbReference>
<evidence type="ECO:0000256" key="14">
    <source>
        <dbReference type="ARBA" id="ARBA00022737"/>
    </source>
</evidence>
<dbReference type="InterPro" id="IPR036724">
    <property type="entry name" value="Cobalamin-bd_sf"/>
</dbReference>
<name>A0A225DG37_9BACT</name>
<evidence type="ECO:0000256" key="21">
    <source>
        <dbReference type="PIRSR" id="PIRSR000381-1"/>
    </source>
</evidence>
<dbReference type="InterPro" id="IPR036589">
    <property type="entry name" value="HCY_dom_sf"/>
</dbReference>
<dbReference type="Gene3D" id="3.20.20.330">
    <property type="entry name" value="Homocysteine-binding-like domain"/>
    <property type="match status" value="1"/>
</dbReference>
<keyword evidence="14" id="KW-0677">Repeat</keyword>
<dbReference type="SUPFAM" id="SSF51717">
    <property type="entry name" value="Dihydropteroate synthetase-like"/>
    <property type="match status" value="1"/>
</dbReference>
<dbReference type="SUPFAM" id="SSF47644">
    <property type="entry name" value="Methionine synthase domain"/>
    <property type="match status" value="1"/>
</dbReference>
<dbReference type="InterPro" id="IPR037010">
    <property type="entry name" value="VitB12-dep_Met_synth_activ_sf"/>
</dbReference>
<keyword evidence="17 20" id="KW-0170">Cobalt</keyword>
<evidence type="ECO:0000256" key="5">
    <source>
        <dbReference type="ARBA" id="ARBA00010398"/>
    </source>
</evidence>
<evidence type="ECO:0000256" key="13">
    <source>
        <dbReference type="ARBA" id="ARBA00022723"/>
    </source>
</evidence>
<feature type="binding site" evidence="21 23">
    <location>
        <position position="235"/>
    </location>
    <ligand>
        <name>Zn(2+)</name>
        <dbReference type="ChEBI" id="CHEBI:29105"/>
    </ligand>
</feature>
<dbReference type="InterPro" id="IPR006158">
    <property type="entry name" value="Cobalamin-bd"/>
</dbReference>
<evidence type="ECO:0000256" key="2">
    <source>
        <dbReference type="ARBA" id="ARBA00001947"/>
    </source>
</evidence>
<dbReference type="PIRSF" id="PIRSF000381">
    <property type="entry name" value="MetH"/>
    <property type="match status" value="1"/>
</dbReference>
<dbReference type="PANTHER" id="PTHR45833:SF1">
    <property type="entry name" value="METHIONINE SYNTHASE"/>
    <property type="match status" value="1"/>
</dbReference>
<dbReference type="GO" id="GO:0050667">
    <property type="term" value="P:homocysteine metabolic process"/>
    <property type="evidence" value="ECO:0007669"/>
    <property type="project" value="TreeGrafter"/>
</dbReference>
<dbReference type="Gene3D" id="1.10.1240.10">
    <property type="entry name" value="Methionine synthase domain"/>
    <property type="match status" value="1"/>
</dbReference>
<comment type="cofactor">
    <cofactor evidence="3 20 21">
        <name>methylcob(III)alamin</name>
        <dbReference type="ChEBI" id="CHEBI:28115"/>
    </cofactor>
</comment>
<evidence type="ECO:0000256" key="18">
    <source>
        <dbReference type="ARBA" id="ARBA00025552"/>
    </source>
</evidence>
<evidence type="ECO:0000256" key="17">
    <source>
        <dbReference type="ARBA" id="ARBA00023285"/>
    </source>
</evidence>
<dbReference type="FunFam" id="1.10.1240.10:FF:000001">
    <property type="entry name" value="Methionine synthase"/>
    <property type="match status" value="1"/>
</dbReference>
<evidence type="ECO:0000259" key="26">
    <source>
        <dbReference type="PROSITE" id="PS50974"/>
    </source>
</evidence>
<feature type="binding site" evidence="22">
    <location>
        <begin position="734"/>
        <end position="738"/>
    </location>
    <ligand>
        <name>methylcob(III)alamin</name>
        <dbReference type="ChEBI" id="CHEBI:28115"/>
    </ligand>
</feature>
<feature type="binding site" evidence="21 23">
    <location>
        <position position="301"/>
    </location>
    <ligand>
        <name>Zn(2+)</name>
        <dbReference type="ChEBI" id="CHEBI:29105"/>
    </ligand>
</feature>
<evidence type="ECO:0000259" key="27">
    <source>
        <dbReference type="PROSITE" id="PS51332"/>
    </source>
</evidence>
<evidence type="ECO:0000256" key="4">
    <source>
        <dbReference type="ARBA" id="ARBA00005178"/>
    </source>
</evidence>
<protein>
    <recommendedName>
        <fullName evidence="7 19">Methionine synthase</fullName>
        <ecNumber evidence="6 19">2.1.1.13</ecNumber>
    </recommendedName>
    <alternativeName>
        <fullName evidence="20">5-methyltetrahydrofolate--homocysteine methyltransferase</fullName>
    </alternativeName>
</protein>
<feature type="binding site" evidence="22">
    <location>
        <position position="782"/>
    </location>
    <ligand>
        <name>methylcob(III)alamin</name>
        <dbReference type="ChEBI" id="CHEBI:28115"/>
    </ligand>
</feature>
<dbReference type="SUPFAM" id="SSF56507">
    <property type="entry name" value="Methionine synthase activation domain-like"/>
    <property type="match status" value="1"/>
</dbReference>
<evidence type="ECO:0000256" key="22">
    <source>
        <dbReference type="PIRSR" id="PIRSR000381-2"/>
    </source>
</evidence>
<dbReference type="SMART" id="SM01018">
    <property type="entry name" value="B12-binding_2"/>
    <property type="match status" value="1"/>
</dbReference>
<evidence type="ECO:0000256" key="8">
    <source>
        <dbReference type="ARBA" id="ARBA00022603"/>
    </source>
</evidence>
<dbReference type="Gene3D" id="3.10.196.10">
    <property type="entry name" value="Vitamin B12-dependent methionine synthase, activation domain"/>
    <property type="match status" value="1"/>
</dbReference>
<evidence type="ECO:0000259" key="25">
    <source>
        <dbReference type="PROSITE" id="PS50972"/>
    </source>
</evidence>
<comment type="cofactor">
    <cofactor evidence="2 20 23">
        <name>Zn(2+)</name>
        <dbReference type="ChEBI" id="CHEBI:29105"/>
    </cofactor>
</comment>
<dbReference type="Pfam" id="PF02607">
    <property type="entry name" value="B12-binding_2"/>
    <property type="match status" value="1"/>
</dbReference>
<dbReference type="EC" id="2.1.1.13" evidence="6 19"/>
<dbReference type="Gene3D" id="3.40.50.280">
    <property type="entry name" value="Cobalamin-binding domain"/>
    <property type="match status" value="1"/>
</dbReference>
<evidence type="ECO:0000313" key="30">
    <source>
        <dbReference type="Proteomes" id="UP000214646"/>
    </source>
</evidence>
<dbReference type="InterPro" id="IPR050554">
    <property type="entry name" value="Met_Synthase/Corrinoid"/>
</dbReference>
<comment type="similarity">
    <text evidence="5">Belongs to the vitamin-B12 dependent methionine synthase family.</text>
</comment>
<dbReference type="EMBL" id="NIDE01000017">
    <property type="protein sequence ID" value="OWK36129.1"/>
    <property type="molecule type" value="Genomic_DNA"/>
</dbReference>
<gene>
    <name evidence="29" type="ORF">FRUB_08692</name>
</gene>
<feature type="domain" description="AdoMet activation" evidence="26">
    <location>
        <begin position="894"/>
        <end position="1192"/>
    </location>
</feature>
<comment type="function">
    <text evidence="18 20">Catalyzes the transfer of a methyl group from methyl-cobalamin to homocysteine, yielding enzyme-bound cob(I)alamin and methionine. Subsequently, remethylates the cofactor using methyltetrahydrofolate.</text>
</comment>
<keyword evidence="16 20" id="KW-0486">Methionine biosynthesis</keyword>
<dbReference type="PROSITE" id="PS50972">
    <property type="entry name" value="PTERIN_BINDING"/>
    <property type="match status" value="1"/>
</dbReference>
<comment type="domain">
    <text evidence="20">Modular enzyme with four functionally distinct domains. The isolated Hcy-binding domain catalyzes methyl transfer from free methylcobalamin to homocysteine. The Hcy-binding domain in association with the pterin-binding domain catalyzes the methylation of cob(I)alamin by methyltetrahydrofolate and the methylation of homocysteine. The B12-binding domain binds the cofactor. The AdoMet activation domain binds S-adenosyl-L-methionine. Under aerobic conditions cob(I)alamin can be converted to inactive cob(II)alamin. Reductive methylation by S-adenosyl-L-methionine and flavodoxin regenerates methylcobalamin.</text>
</comment>
<feature type="binding site" evidence="21 23">
    <location>
        <position position="302"/>
    </location>
    <ligand>
        <name>Zn(2+)</name>
        <dbReference type="ChEBI" id="CHEBI:29105"/>
    </ligand>
</feature>
<evidence type="ECO:0000256" key="3">
    <source>
        <dbReference type="ARBA" id="ARBA00001956"/>
    </source>
</evidence>
<dbReference type="GO" id="GO:0008270">
    <property type="term" value="F:zinc ion binding"/>
    <property type="evidence" value="ECO:0007669"/>
    <property type="project" value="UniProtKB-UniRule"/>
</dbReference>
<dbReference type="GO" id="GO:0031419">
    <property type="term" value="F:cobalamin binding"/>
    <property type="evidence" value="ECO:0007669"/>
    <property type="project" value="UniProtKB-UniRule"/>
</dbReference>
<dbReference type="InterPro" id="IPR004223">
    <property type="entry name" value="VitB12-dep_Met_synth_activ_dom"/>
</dbReference>
<dbReference type="OrthoDB" id="9803687at2"/>
<dbReference type="SUPFAM" id="SSF82282">
    <property type="entry name" value="Homocysteine S-methyltransferase"/>
    <property type="match status" value="1"/>
</dbReference>
<keyword evidence="13 20" id="KW-0479">Metal-binding</keyword>
<dbReference type="GO" id="GO:0005829">
    <property type="term" value="C:cytosol"/>
    <property type="evidence" value="ECO:0007669"/>
    <property type="project" value="TreeGrafter"/>
</dbReference>
<dbReference type="AlphaFoldDB" id="A0A225DG37"/>
<organism evidence="29 30">
    <name type="scientific">Fimbriiglobus ruber</name>
    <dbReference type="NCBI Taxonomy" id="1908690"/>
    <lineage>
        <taxon>Bacteria</taxon>
        <taxon>Pseudomonadati</taxon>
        <taxon>Planctomycetota</taxon>
        <taxon>Planctomycetia</taxon>
        <taxon>Gemmatales</taxon>
        <taxon>Gemmataceae</taxon>
        <taxon>Fimbriiglobus</taxon>
    </lineage>
</organism>
<feature type="binding site" evidence="22">
    <location>
        <begin position="1177"/>
        <end position="1178"/>
    </location>
    <ligand>
        <name>S-adenosyl-L-methionine</name>
        <dbReference type="ChEBI" id="CHEBI:59789"/>
    </ligand>
</feature>
<dbReference type="InterPro" id="IPR003726">
    <property type="entry name" value="HCY_dom"/>
</dbReference>
<proteinExistence type="inferred from homology"/>
<evidence type="ECO:0000313" key="29">
    <source>
        <dbReference type="EMBL" id="OWK36129.1"/>
    </source>
</evidence>
<keyword evidence="15 20" id="KW-0862">Zinc</keyword>
<dbReference type="Pfam" id="PF00809">
    <property type="entry name" value="Pterin_bind"/>
    <property type="match status" value="1"/>
</dbReference>
<comment type="pathway">
    <text evidence="4 20">Amino-acid biosynthesis; L-methionine biosynthesis via de novo pathway; L-methionine from L-homocysteine (MetH route): step 1/1.</text>
</comment>
<feature type="domain" description="B12-binding" evidence="27">
    <location>
        <begin position="724"/>
        <end position="859"/>
    </location>
</feature>
<dbReference type="PROSITE" id="PS50970">
    <property type="entry name" value="HCY"/>
    <property type="match status" value="1"/>
</dbReference>
<feature type="domain" description="Hcy-binding" evidence="24">
    <location>
        <begin position="2"/>
        <end position="316"/>
    </location>
</feature>
<evidence type="ECO:0000256" key="11">
    <source>
        <dbReference type="ARBA" id="ARBA00022679"/>
    </source>
</evidence>
<evidence type="ECO:0000256" key="10">
    <source>
        <dbReference type="ARBA" id="ARBA00022628"/>
    </source>
</evidence>
<comment type="catalytic activity">
    <reaction evidence="1 20">
        <text>(6S)-5-methyl-5,6,7,8-tetrahydrofolate + L-homocysteine = (6S)-5,6,7,8-tetrahydrofolate + L-methionine</text>
        <dbReference type="Rhea" id="RHEA:11172"/>
        <dbReference type="ChEBI" id="CHEBI:18608"/>
        <dbReference type="ChEBI" id="CHEBI:57453"/>
        <dbReference type="ChEBI" id="CHEBI:57844"/>
        <dbReference type="ChEBI" id="CHEBI:58199"/>
        <dbReference type="EC" id="2.1.1.13"/>
    </reaction>
</comment>
<dbReference type="PROSITE" id="PS51337">
    <property type="entry name" value="B12_BINDING_NTER"/>
    <property type="match status" value="1"/>
</dbReference>
<evidence type="ECO:0000256" key="19">
    <source>
        <dbReference type="NCBIfam" id="TIGR02082"/>
    </source>
</evidence>
<evidence type="ECO:0000256" key="7">
    <source>
        <dbReference type="ARBA" id="ARBA00013998"/>
    </source>
</evidence>
<dbReference type="PROSITE" id="PS50974">
    <property type="entry name" value="ADOMET_ACTIVATION"/>
    <property type="match status" value="1"/>
</dbReference>
<keyword evidence="10 20" id="KW-0846">Cobalamin</keyword>
<evidence type="ECO:0000256" key="23">
    <source>
        <dbReference type="PROSITE-ProRule" id="PRU00333"/>
    </source>
</evidence>
<dbReference type="InterPro" id="IPR011005">
    <property type="entry name" value="Dihydropteroate_synth-like_sf"/>
</dbReference>
<evidence type="ECO:0000256" key="15">
    <source>
        <dbReference type="ARBA" id="ARBA00022833"/>
    </source>
</evidence>
<dbReference type="Gene3D" id="3.20.20.20">
    <property type="entry name" value="Dihydropteroate synthase-like"/>
    <property type="match status" value="1"/>
</dbReference>
<sequence length="1192" mass="131847">MPTDFLSLARERVVILDGGMGTSLHRYKPTDKDWGYGPDGKSLMNLSDALVYTHPQWIKEIHQGFFAAGCDAVETNTFNANVIGLGEFKMADKIDEINRANIRLAKEAAAEFATADRPRFVVGSVGPGTKMPSLTDPAIWVDFDTLADAYRPQLRAMIDERVDAILVETCFDILQAKCVAITAIEEMERAGVRIPLMVQLTIIDANQKMLPGTDIPTALVALADLTGIDVIGMNCGVGPDLMLSSFKHLSQHSDKLLSVLPNAGLPETRGSEAYFPLAPEPLADWLERFVTEFGANIIGGCCGTTHAHLKAVCDRLHGRKPVARKPVYLPAVSSLQSAQDLVVDQRPLLVGERTNTNGSRKFKQLLEKDDWHGLVEMAQEQEREGAHILDVCVDYVGRDGVRDMKEVVKRYNAVLTKPLMLDSTEVPVIEAALKLCSGKTIINSINLEDGRKTLDPKTILAKKYGAALVALTIDEKGQADTADWKFEVAKRIYDIVVHEYGIPPTDLMFDPLVFPLSTGQEQTRKSAIATFDAIRRIKTELPGALTHIGLSNCSFGLAPYTRQVLNSVYLHYALEHGLDSAILHSSKILPLARIDDTGRELCRRLLFDDRADGDPLHQLIEHYADKKVESKKGSSLGETVEERLKQAIIQGRRESLIADLETARGLHSPLDIINRVLLDGMKTVGDLFGSGQMQLPFVLQSAEVMKAAVAYLEQFMEKVEGAEKGKIVLATVKGDVHDIGKNLVDIILTNNGYKVFNIGIKQPIENMITEFQKANADAIGMSGLLVKSTVVMKEDLITLNDRGLAPPVILGGAALNRRYVEHDLRDIYRGPLYFGEDAFAGLRIMDELVTRKKLENAGSIAIKGVMQPRGRADADRPRAIEKAPRSHTPCPGCCPAHDAAAALRYRRSPTLPQSPDIPVPPFLGLRARTDFALKDVFRFLNERTLFSTQWGFRKAGVKPAEYERQMQTEALPALERLKAWCLAENILRPAVTYGYFPAAADGNTLVVYGDDHMTPRQSFEFPRQDWGEYLCLSDYVEPARDGRAVDYVAFAAVTAGHEVSVQAMKLKESGQYKDYLYLHGLGVETAEALAEYFHQQLRREWGIGGADSPVVQKLFKGHYRGKRYGFGYPACPNLEDQAGLFKLIEPERVGITLTDTFQLEPEQSTTAIIMHHPNAKYFNIQRGGTIGDEGDE</sequence>
<dbReference type="Proteomes" id="UP000214646">
    <property type="component" value="Unassembled WGS sequence"/>
</dbReference>
<feature type="domain" description="Pterin-binding" evidence="25">
    <location>
        <begin position="347"/>
        <end position="607"/>
    </location>
</feature>
<dbReference type="InterPro" id="IPR011822">
    <property type="entry name" value="MetH"/>
</dbReference>
<dbReference type="FunFam" id="3.20.20.20:FF:000007">
    <property type="entry name" value="Methionine synthase"/>
    <property type="match status" value="1"/>
</dbReference>
<keyword evidence="11 20" id="KW-0808">Transferase</keyword>
<feature type="domain" description="B12-binding N-terminal" evidence="28">
    <location>
        <begin position="631"/>
        <end position="724"/>
    </location>
</feature>
<dbReference type="RefSeq" id="WP_088259187.1">
    <property type="nucleotide sequence ID" value="NZ_NIDE01000017.1"/>
</dbReference>
<feature type="binding site" evidence="22">
    <location>
        <position position="838"/>
    </location>
    <ligand>
        <name>methylcob(III)alamin</name>
        <dbReference type="ChEBI" id="CHEBI:28115"/>
    </ligand>
</feature>
<dbReference type="InterPro" id="IPR003759">
    <property type="entry name" value="Cbl-bd_cap"/>
</dbReference>
<evidence type="ECO:0000259" key="24">
    <source>
        <dbReference type="PROSITE" id="PS50970"/>
    </source>
</evidence>
<keyword evidence="12 20" id="KW-0949">S-adenosyl-L-methionine</keyword>
<evidence type="ECO:0000259" key="28">
    <source>
        <dbReference type="PROSITE" id="PS51337"/>
    </source>
</evidence>
<evidence type="ECO:0000256" key="9">
    <source>
        <dbReference type="ARBA" id="ARBA00022605"/>
    </source>
</evidence>
<accession>A0A225DG37</accession>
<dbReference type="PROSITE" id="PS51332">
    <property type="entry name" value="B12_BINDING"/>
    <property type="match status" value="1"/>
</dbReference>
<evidence type="ECO:0000256" key="12">
    <source>
        <dbReference type="ARBA" id="ARBA00022691"/>
    </source>
</evidence>
<dbReference type="Pfam" id="PF02965">
    <property type="entry name" value="Met_synt_B12"/>
    <property type="match status" value="1"/>
</dbReference>
<dbReference type="InterPro" id="IPR036594">
    <property type="entry name" value="Meth_synthase_dom"/>
</dbReference>
<reference evidence="30" key="1">
    <citation type="submission" date="2017-06" db="EMBL/GenBank/DDBJ databases">
        <title>Genome analysis of Fimbriiglobus ruber SP5, the first member of the order Planctomycetales with confirmed chitinolytic capability.</title>
        <authorList>
            <person name="Ravin N.V."/>
            <person name="Rakitin A.L."/>
            <person name="Ivanova A.A."/>
            <person name="Beletsky A.V."/>
            <person name="Kulichevskaya I.S."/>
            <person name="Mardanov A.V."/>
            <person name="Dedysh S.N."/>
        </authorList>
    </citation>
    <scope>NUCLEOTIDE SEQUENCE [LARGE SCALE GENOMIC DNA]</scope>
    <source>
        <strain evidence="30">SP5</strain>
    </source>
</reference>
<dbReference type="NCBIfam" id="TIGR02082">
    <property type="entry name" value="metH"/>
    <property type="match status" value="1"/>
</dbReference>
<evidence type="ECO:0000256" key="1">
    <source>
        <dbReference type="ARBA" id="ARBA00001700"/>
    </source>
</evidence>
<keyword evidence="8 20" id="KW-0489">Methyltransferase</keyword>
<dbReference type="SUPFAM" id="SSF52242">
    <property type="entry name" value="Cobalamin (vitamin B12)-binding domain"/>
    <property type="match status" value="1"/>
</dbReference>
<keyword evidence="9 20" id="KW-0028">Amino-acid biosynthesis</keyword>
<feature type="binding site" description="axial binding residue" evidence="21">
    <location>
        <position position="737"/>
    </location>
    <ligand>
        <name>methylcob(III)alamin</name>
        <dbReference type="ChEBI" id="CHEBI:28115"/>
    </ligand>
    <ligandPart>
        <name>Co</name>
        <dbReference type="ChEBI" id="CHEBI:27638"/>
    </ligandPart>
</feature>
<evidence type="ECO:0000256" key="16">
    <source>
        <dbReference type="ARBA" id="ARBA00023167"/>
    </source>
</evidence>
<dbReference type="GO" id="GO:0008705">
    <property type="term" value="F:methionine synthase activity"/>
    <property type="evidence" value="ECO:0007669"/>
    <property type="project" value="UniProtKB-UniRule"/>
</dbReference>
<evidence type="ECO:0000256" key="20">
    <source>
        <dbReference type="PIRNR" id="PIRNR000381"/>
    </source>
</evidence>
<keyword evidence="30" id="KW-1185">Reference proteome</keyword>
<dbReference type="GO" id="GO:0046653">
    <property type="term" value="P:tetrahydrofolate metabolic process"/>
    <property type="evidence" value="ECO:0007669"/>
    <property type="project" value="TreeGrafter"/>
</dbReference>
<comment type="caution">
    <text evidence="29">The sequence shown here is derived from an EMBL/GenBank/DDBJ whole genome shotgun (WGS) entry which is preliminary data.</text>
</comment>
<feature type="binding site" evidence="22">
    <location>
        <position position="1123"/>
    </location>
    <ligand>
        <name>S-adenosyl-L-methionine</name>
        <dbReference type="ChEBI" id="CHEBI:59789"/>
    </ligand>
</feature>
<dbReference type="GO" id="GO:0032259">
    <property type="term" value="P:methylation"/>
    <property type="evidence" value="ECO:0007669"/>
    <property type="project" value="UniProtKB-KW"/>
</dbReference>
<dbReference type="Pfam" id="PF02310">
    <property type="entry name" value="B12-binding"/>
    <property type="match status" value="1"/>
</dbReference>
<dbReference type="InterPro" id="IPR000489">
    <property type="entry name" value="Pterin-binding_dom"/>
</dbReference>
<dbReference type="Pfam" id="PF02574">
    <property type="entry name" value="S-methyl_trans"/>
    <property type="match status" value="1"/>
</dbReference>
<evidence type="ECO:0000256" key="6">
    <source>
        <dbReference type="ARBA" id="ARBA00012032"/>
    </source>
</evidence>
<dbReference type="PANTHER" id="PTHR45833">
    <property type="entry name" value="METHIONINE SYNTHASE"/>
    <property type="match status" value="1"/>
</dbReference>